<dbReference type="PANTHER" id="PTHR43877">
    <property type="entry name" value="AMINOALKYLPHOSPHONATE N-ACETYLTRANSFERASE-RELATED-RELATED"/>
    <property type="match status" value="1"/>
</dbReference>
<dbReference type="PROSITE" id="PS51186">
    <property type="entry name" value="GNAT"/>
    <property type="match status" value="1"/>
</dbReference>
<dbReference type="Gene3D" id="3.40.630.30">
    <property type="match status" value="1"/>
</dbReference>
<gene>
    <name evidence="4" type="ORF">ELY33_13620</name>
</gene>
<accession>A0A3S0YSV1</accession>
<dbReference type="InterPro" id="IPR016181">
    <property type="entry name" value="Acyl_CoA_acyltransferase"/>
</dbReference>
<dbReference type="OrthoDB" id="9796129at2"/>
<name>A0A3S0YSV1_9GAMM</name>
<dbReference type="Proteomes" id="UP000287336">
    <property type="component" value="Unassembled WGS sequence"/>
</dbReference>
<keyword evidence="2" id="KW-0012">Acyltransferase</keyword>
<dbReference type="SUPFAM" id="SSF55729">
    <property type="entry name" value="Acyl-CoA N-acyltransferases (Nat)"/>
    <property type="match status" value="1"/>
</dbReference>
<dbReference type="GO" id="GO:0016747">
    <property type="term" value="F:acyltransferase activity, transferring groups other than amino-acyl groups"/>
    <property type="evidence" value="ECO:0007669"/>
    <property type="project" value="InterPro"/>
</dbReference>
<proteinExistence type="predicted"/>
<keyword evidence="5" id="KW-1185">Reference proteome</keyword>
<feature type="domain" description="N-acetyltransferase" evidence="3">
    <location>
        <begin position="1"/>
        <end position="143"/>
    </location>
</feature>
<organism evidence="4 5">
    <name type="scientific">Vreelandella andesensis</name>
    <dbReference type="NCBI Taxonomy" id="447567"/>
    <lineage>
        <taxon>Bacteria</taxon>
        <taxon>Pseudomonadati</taxon>
        <taxon>Pseudomonadota</taxon>
        <taxon>Gammaproteobacteria</taxon>
        <taxon>Oceanospirillales</taxon>
        <taxon>Halomonadaceae</taxon>
        <taxon>Vreelandella</taxon>
    </lineage>
</organism>
<dbReference type="AlphaFoldDB" id="A0A3S0YSV1"/>
<protein>
    <submittedName>
        <fullName evidence="4">GNAT family N-acetyltransferase</fullName>
    </submittedName>
</protein>
<reference evidence="4 5" key="1">
    <citation type="submission" date="2018-12" db="EMBL/GenBank/DDBJ databases">
        <title>three novel Halomonas strain isolated from plants.</title>
        <authorList>
            <person name="Sun C."/>
        </authorList>
    </citation>
    <scope>NUCLEOTIDE SEQUENCE [LARGE SCALE GENOMIC DNA]</scope>
    <source>
        <strain evidence="4 5">DSM 19434</strain>
    </source>
</reference>
<evidence type="ECO:0000256" key="1">
    <source>
        <dbReference type="ARBA" id="ARBA00022679"/>
    </source>
</evidence>
<evidence type="ECO:0000259" key="3">
    <source>
        <dbReference type="PROSITE" id="PS51186"/>
    </source>
</evidence>
<sequence length="158" mass="18090">MRNLSSWQDGVRSLIWEEQHRQAGRLLLVDDVEAYIDKILINADFLCLHTSDKCLGFVAYYCRDTSTPDAFITLFILAPEIRGSGLAASLLTGVTMQSRQHNCSRLTLWVNKNNAGALRFYQRQGFRFCESKEPMLLMELPLCFEKDSTLPFSKLMES</sequence>
<evidence type="ECO:0000313" key="4">
    <source>
        <dbReference type="EMBL" id="RUR28653.1"/>
    </source>
</evidence>
<evidence type="ECO:0000256" key="2">
    <source>
        <dbReference type="ARBA" id="ARBA00023315"/>
    </source>
</evidence>
<dbReference type="Pfam" id="PF00583">
    <property type="entry name" value="Acetyltransf_1"/>
    <property type="match status" value="1"/>
</dbReference>
<dbReference type="EMBL" id="RZHG01000024">
    <property type="protein sequence ID" value="RUR28653.1"/>
    <property type="molecule type" value="Genomic_DNA"/>
</dbReference>
<dbReference type="RefSeq" id="WP_126948458.1">
    <property type="nucleotide sequence ID" value="NZ_RZHG01000024.1"/>
</dbReference>
<keyword evidence="1 4" id="KW-0808">Transferase</keyword>
<dbReference type="CDD" id="cd04301">
    <property type="entry name" value="NAT_SF"/>
    <property type="match status" value="1"/>
</dbReference>
<evidence type="ECO:0000313" key="5">
    <source>
        <dbReference type="Proteomes" id="UP000287336"/>
    </source>
</evidence>
<dbReference type="InterPro" id="IPR000182">
    <property type="entry name" value="GNAT_dom"/>
</dbReference>
<comment type="caution">
    <text evidence="4">The sequence shown here is derived from an EMBL/GenBank/DDBJ whole genome shotgun (WGS) entry which is preliminary data.</text>
</comment>
<dbReference type="InterPro" id="IPR050832">
    <property type="entry name" value="Bact_Acetyltransf"/>
</dbReference>